<feature type="transmembrane region" description="Helical" evidence="6">
    <location>
        <begin position="395"/>
        <end position="416"/>
    </location>
</feature>
<feature type="transmembrane region" description="Helical" evidence="6">
    <location>
        <begin position="317"/>
        <end position="335"/>
    </location>
</feature>
<feature type="transmembrane region" description="Helical" evidence="6">
    <location>
        <begin position="274"/>
        <end position="297"/>
    </location>
</feature>
<comment type="subcellular location">
    <subcellularLocation>
        <location evidence="1">Membrane</location>
        <topology evidence="1">Multi-pass membrane protein</topology>
    </subcellularLocation>
</comment>
<dbReference type="PANTHER" id="PTHR10283">
    <property type="entry name" value="SOLUTE CARRIER FAMILY 13 MEMBER"/>
    <property type="match status" value="1"/>
</dbReference>
<dbReference type="EMBL" id="PUIA01000051">
    <property type="protein sequence ID" value="PQO28066.1"/>
    <property type="molecule type" value="Genomic_DNA"/>
</dbReference>
<gene>
    <name evidence="7" type="ORF">C5Y96_16980</name>
</gene>
<organism evidence="7 8">
    <name type="scientific">Blastopirellula marina</name>
    <dbReference type="NCBI Taxonomy" id="124"/>
    <lineage>
        <taxon>Bacteria</taxon>
        <taxon>Pseudomonadati</taxon>
        <taxon>Planctomycetota</taxon>
        <taxon>Planctomycetia</taxon>
        <taxon>Pirellulales</taxon>
        <taxon>Pirellulaceae</taxon>
        <taxon>Blastopirellula</taxon>
    </lineage>
</organism>
<evidence type="ECO:0000256" key="4">
    <source>
        <dbReference type="ARBA" id="ARBA00022989"/>
    </source>
</evidence>
<proteinExistence type="predicted"/>
<evidence type="ECO:0000313" key="7">
    <source>
        <dbReference type="EMBL" id="PQO28066.1"/>
    </source>
</evidence>
<feature type="transmembrane region" description="Helical" evidence="6">
    <location>
        <begin position="15"/>
        <end position="37"/>
    </location>
</feature>
<keyword evidence="5 6" id="KW-0472">Membrane</keyword>
<dbReference type="GO" id="GO:0005886">
    <property type="term" value="C:plasma membrane"/>
    <property type="evidence" value="ECO:0007669"/>
    <property type="project" value="TreeGrafter"/>
</dbReference>
<comment type="caution">
    <text evidence="7">The sequence shown here is derived from an EMBL/GenBank/DDBJ whole genome shotgun (WGS) entry which is preliminary data.</text>
</comment>
<reference evidence="7 8" key="1">
    <citation type="submission" date="2018-02" db="EMBL/GenBank/DDBJ databases">
        <title>Comparative genomes isolates from brazilian mangrove.</title>
        <authorList>
            <person name="Araujo J.E."/>
            <person name="Taketani R.G."/>
            <person name="Silva M.C.P."/>
            <person name="Loureco M.V."/>
            <person name="Andreote F.D."/>
        </authorList>
    </citation>
    <scope>NUCLEOTIDE SEQUENCE [LARGE SCALE GENOMIC DNA]</scope>
    <source>
        <strain evidence="7 8">HEX-2 MGV</strain>
    </source>
</reference>
<feature type="transmembrane region" description="Helical" evidence="6">
    <location>
        <begin position="181"/>
        <end position="204"/>
    </location>
</feature>
<protein>
    <recommendedName>
        <fullName evidence="9">Sodium:dicarboxylate symporter</fullName>
    </recommendedName>
</protein>
<feature type="transmembrane region" description="Helical" evidence="6">
    <location>
        <begin position="356"/>
        <end position="375"/>
    </location>
</feature>
<keyword evidence="3 6" id="KW-0812">Transmembrane</keyword>
<dbReference type="GO" id="GO:0015141">
    <property type="term" value="F:succinate transmembrane transporter activity"/>
    <property type="evidence" value="ECO:0007669"/>
    <property type="project" value="UniProtKB-ARBA"/>
</dbReference>
<evidence type="ECO:0000256" key="2">
    <source>
        <dbReference type="ARBA" id="ARBA00022448"/>
    </source>
</evidence>
<evidence type="ECO:0008006" key="9">
    <source>
        <dbReference type="Google" id="ProtNLM"/>
    </source>
</evidence>
<dbReference type="InterPro" id="IPR031312">
    <property type="entry name" value="Na/sul_symport_CS"/>
</dbReference>
<evidence type="ECO:0000256" key="1">
    <source>
        <dbReference type="ARBA" id="ARBA00004141"/>
    </source>
</evidence>
<dbReference type="PANTHER" id="PTHR10283:SF82">
    <property type="entry name" value="SOLUTE CARRIER FAMILY 13 MEMBER 2"/>
    <property type="match status" value="1"/>
</dbReference>
<feature type="transmembrane region" description="Helical" evidence="6">
    <location>
        <begin position="134"/>
        <end position="160"/>
    </location>
</feature>
<sequence length="501" mass="53406">MTSDTAPRPTLAARIGLWLGPAFALTLWLSPGLGYYLDPQQPQLNAIAGAFVWMGVWWLTEAAPLAATSLLPLVLFPLLGIQSVKDVAASYGDQNVFLFLGGFLVALAIERSGLHRRVALSIVYVMGDNPAKLLLGFMVATGLMSMWISNTATTLLMLPIAGSILAVADMRLTDPAARRNLGIGLMLGIAYAASIGGVATLVGTPPNIAFSSFYSQNYPDLPQISFLSWMLMALPFSLVFMLITWGVLAYMLFPVQSSDSLGGRTVIADELHKLGPIHAGEWRSGIIFFATALLWILREPVEGWGWGIYFVDENGHTFVSDATTAMAMAILCFVIPRGGKEHGPLLDWGTTVKVPWGVLLLFGGGIALAQAVNASKFDLYLGSHMANVMSNMSESMMVIVTATGMVWLTEFTSNLASVQTFNPVLGSASQELGVPPLLLLVPATLAASCAFMMPVATPPNAIVYGSGRVPIGSMIKAGIVLNILSIILVSATVLLLGRMLI</sequence>
<keyword evidence="2" id="KW-0813">Transport</keyword>
<accession>A0A2S8F7D7</accession>
<dbReference type="Pfam" id="PF00939">
    <property type="entry name" value="Na_sulph_symp"/>
    <property type="match status" value="1"/>
</dbReference>
<feature type="transmembrane region" description="Helical" evidence="6">
    <location>
        <begin position="96"/>
        <end position="114"/>
    </location>
</feature>
<dbReference type="PROSITE" id="PS01271">
    <property type="entry name" value="NA_SULFATE"/>
    <property type="match status" value="1"/>
</dbReference>
<evidence type="ECO:0000256" key="6">
    <source>
        <dbReference type="SAM" id="Phobius"/>
    </source>
</evidence>
<dbReference type="NCBIfam" id="TIGR00785">
    <property type="entry name" value="dass"/>
    <property type="match status" value="1"/>
</dbReference>
<evidence type="ECO:0000256" key="5">
    <source>
        <dbReference type="ARBA" id="ARBA00023136"/>
    </source>
</evidence>
<feature type="transmembrane region" description="Helical" evidence="6">
    <location>
        <begin position="437"/>
        <end position="457"/>
    </location>
</feature>
<dbReference type="InterPro" id="IPR001898">
    <property type="entry name" value="SLC13A/DASS"/>
</dbReference>
<dbReference type="Proteomes" id="UP000240009">
    <property type="component" value="Unassembled WGS sequence"/>
</dbReference>
<evidence type="ECO:0000313" key="8">
    <source>
        <dbReference type="Proteomes" id="UP000240009"/>
    </source>
</evidence>
<dbReference type="AlphaFoldDB" id="A0A2S8F7D7"/>
<name>A0A2S8F7D7_9BACT</name>
<feature type="transmembrane region" description="Helical" evidence="6">
    <location>
        <begin position="477"/>
        <end position="497"/>
    </location>
</feature>
<feature type="transmembrane region" description="Helical" evidence="6">
    <location>
        <begin position="224"/>
        <end position="253"/>
    </location>
</feature>
<evidence type="ECO:0000256" key="3">
    <source>
        <dbReference type="ARBA" id="ARBA00022692"/>
    </source>
</evidence>
<keyword evidence="4 6" id="KW-1133">Transmembrane helix</keyword>